<feature type="transmembrane region" description="Helical" evidence="6">
    <location>
        <begin position="419"/>
        <end position="438"/>
    </location>
</feature>
<dbReference type="Gene3D" id="1.20.1250.20">
    <property type="entry name" value="MFS general substrate transporter like domains"/>
    <property type="match status" value="1"/>
</dbReference>
<dbReference type="GO" id="GO:0022857">
    <property type="term" value="F:transmembrane transporter activity"/>
    <property type="evidence" value="ECO:0007669"/>
    <property type="project" value="InterPro"/>
</dbReference>
<sequence length="461" mass="48985">MKPQADAPGSAADAAGSSADYVLKGGWYTLWFALALTLFAFVDRQVLTLAAAPMSASLGLSDGELGMVQGLAFAIFSVAAVYPIAWAADRFDRRLVLGLCILLWSLATAACGLARNFEQLFLAAIAMAAGEAGAGPIIGSFVPELFKGRKRLLANGLMYVFGYLGVAVGLALGGNAISALDAAHNDLPDVLRAFESWRLTFFIVALPAPIFLVLLAFARLTKPAKASARPEDSGIEVHSEPLFWPFIWNNRSAIVPALCGLGLYMLAFGCYLVWLPVVATRLFGATPAQNGSAMGLATAIGMVGGVVLGTWIARRLIVKLGPVATIRFFWVSMLFAAPLLIAFPFIRAAWQGYALFGILMLAGTAIGCMIPTLLQDMAPSYLRARLFAVWAIASGLIGGSAPTLVGWVSQALGTDPRQLLVAMTIVAIPSWIAAIVLLRMAERPFANLIHHTAESERETPQ</sequence>
<comment type="subcellular location">
    <subcellularLocation>
        <location evidence="1">Membrane</location>
        <topology evidence="1">Multi-pass membrane protein</topology>
    </subcellularLocation>
</comment>
<dbReference type="eggNOG" id="COG2271">
    <property type="taxonomic scope" value="Bacteria"/>
</dbReference>
<evidence type="ECO:0000256" key="3">
    <source>
        <dbReference type="ARBA" id="ARBA00022692"/>
    </source>
</evidence>
<keyword evidence="2" id="KW-0813">Transport</keyword>
<feature type="transmembrane region" description="Helical" evidence="6">
    <location>
        <begin position="386"/>
        <end position="407"/>
    </location>
</feature>
<name>A0A084EBR0_SPHYA</name>
<dbReference type="RefSeq" id="WP_051886970.1">
    <property type="nucleotide sequence ID" value="NZ_JGVR01000041.1"/>
</dbReference>
<feature type="transmembrane region" description="Helical" evidence="6">
    <location>
        <begin position="121"/>
        <end position="146"/>
    </location>
</feature>
<feature type="transmembrane region" description="Helical" evidence="6">
    <location>
        <begin position="158"/>
        <end position="179"/>
    </location>
</feature>
<keyword evidence="5 6" id="KW-0472">Membrane</keyword>
<organism evidence="8 9">
    <name type="scientific">Sphingobium yanoikuyae</name>
    <name type="common">Sphingomonas yanoikuyae</name>
    <dbReference type="NCBI Taxonomy" id="13690"/>
    <lineage>
        <taxon>Bacteria</taxon>
        <taxon>Pseudomonadati</taxon>
        <taxon>Pseudomonadota</taxon>
        <taxon>Alphaproteobacteria</taxon>
        <taxon>Sphingomonadales</taxon>
        <taxon>Sphingomonadaceae</taxon>
        <taxon>Sphingobium</taxon>
    </lineage>
</organism>
<dbReference type="InterPro" id="IPR011701">
    <property type="entry name" value="MFS"/>
</dbReference>
<dbReference type="InterPro" id="IPR044770">
    <property type="entry name" value="MFS_spinster-like"/>
</dbReference>
<dbReference type="PANTHER" id="PTHR23505:SF79">
    <property type="entry name" value="PROTEIN SPINSTER"/>
    <property type="match status" value="1"/>
</dbReference>
<keyword evidence="3 6" id="KW-0812">Transmembrane</keyword>
<feature type="domain" description="Major facilitator superfamily (MFS) profile" evidence="7">
    <location>
        <begin position="29"/>
        <end position="442"/>
    </location>
</feature>
<reference evidence="8 9" key="1">
    <citation type="submission" date="2014-03" db="EMBL/GenBank/DDBJ databases">
        <title>Genome sequence of Sphingobium yanoikuyae B1.</title>
        <authorList>
            <person name="Gan H.M."/>
            <person name="Gan H.Y."/>
            <person name="Savka M.A."/>
        </authorList>
    </citation>
    <scope>NUCLEOTIDE SEQUENCE [LARGE SCALE GENOMIC DNA]</scope>
    <source>
        <strain evidence="8 9">B1</strain>
    </source>
</reference>
<feature type="transmembrane region" description="Helical" evidence="6">
    <location>
        <begin position="95"/>
        <end position="115"/>
    </location>
</feature>
<feature type="transmembrane region" description="Helical" evidence="6">
    <location>
        <begin position="199"/>
        <end position="220"/>
    </location>
</feature>
<feature type="transmembrane region" description="Helical" evidence="6">
    <location>
        <begin position="27"/>
        <end position="47"/>
    </location>
</feature>
<dbReference type="GO" id="GO:0016020">
    <property type="term" value="C:membrane"/>
    <property type="evidence" value="ECO:0007669"/>
    <property type="project" value="UniProtKB-SubCell"/>
</dbReference>
<evidence type="ECO:0000256" key="2">
    <source>
        <dbReference type="ARBA" id="ARBA00022448"/>
    </source>
</evidence>
<dbReference type="Pfam" id="PF07690">
    <property type="entry name" value="MFS_1"/>
    <property type="match status" value="1"/>
</dbReference>
<accession>A0A084EBR0</accession>
<evidence type="ECO:0000313" key="9">
    <source>
        <dbReference type="Proteomes" id="UP000028534"/>
    </source>
</evidence>
<feature type="transmembrane region" description="Helical" evidence="6">
    <location>
        <begin position="253"/>
        <end position="274"/>
    </location>
</feature>
<feature type="transmembrane region" description="Helical" evidence="6">
    <location>
        <begin position="67"/>
        <end position="88"/>
    </location>
</feature>
<dbReference type="PATRIC" id="fig|13690.10.peg.4592"/>
<protein>
    <submittedName>
        <fullName evidence="8">Major facilitator superfamily MFS_1</fullName>
    </submittedName>
</protein>
<dbReference type="PROSITE" id="PS50850">
    <property type="entry name" value="MFS"/>
    <property type="match status" value="1"/>
</dbReference>
<evidence type="ECO:0000256" key="5">
    <source>
        <dbReference type="ARBA" id="ARBA00023136"/>
    </source>
</evidence>
<comment type="caution">
    <text evidence="8">The sequence shown here is derived from an EMBL/GenBank/DDBJ whole genome shotgun (WGS) entry which is preliminary data.</text>
</comment>
<feature type="transmembrane region" description="Helical" evidence="6">
    <location>
        <begin position="294"/>
        <end position="313"/>
    </location>
</feature>
<evidence type="ECO:0000256" key="6">
    <source>
        <dbReference type="SAM" id="Phobius"/>
    </source>
</evidence>
<evidence type="ECO:0000313" key="8">
    <source>
        <dbReference type="EMBL" id="KEZ15402.1"/>
    </source>
</evidence>
<evidence type="ECO:0000256" key="1">
    <source>
        <dbReference type="ARBA" id="ARBA00004141"/>
    </source>
</evidence>
<dbReference type="AlphaFoldDB" id="A0A084EBR0"/>
<feature type="transmembrane region" description="Helical" evidence="6">
    <location>
        <begin position="352"/>
        <end position="374"/>
    </location>
</feature>
<evidence type="ECO:0000256" key="4">
    <source>
        <dbReference type="ARBA" id="ARBA00022989"/>
    </source>
</evidence>
<dbReference type="InterPro" id="IPR020846">
    <property type="entry name" value="MFS_dom"/>
</dbReference>
<feature type="transmembrane region" description="Helical" evidence="6">
    <location>
        <begin position="325"/>
        <end position="346"/>
    </location>
</feature>
<dbReference type="PANTHER" id="PTHR23505">
    <property type="entry name" value="SPINSTER"/>
    <property type="match status" value="1"/>
</dbReference>
<dbReference type="Proteomes" id="UP000028534">
    <property type="component" value="Unassembled WGS sequence"/>
</dbReference>
<proteinExistence type="predicted"/>
<dbReference type="SUPFAM" id="SSF103473">
    <property type="entry name" value="MFS general substrate transporter"/>
    <property type="match status" value="1"/>
</dbReference>
<dbReference type="EMBL" id="JGVR01000041">
    <property type="protein sequence ID" value="KEZ15402.1"/>
    <property type="molecule type" value="Genomic_DNA"/>
</dbReference>
<keyword evidence="4 6" id="KW-1133">Transmembrane helix</keyword>
<evidence type="ECO:0000259" key="7">
    <source>
        <dbReference type="PROSITE" id="PS50850"/>
    </source>
</evidence>
<dbReference type="InterPro" id="IPR036259">
    <property type="entry name" value="MFS_trans_sf"/>
</dbReference>
<gene>
    <name evidence="8" type="ORF">CP98_04460</name>
</gene>